<dbReference type="InterPro" id="IPR000305">
    <property type="entry name" value="GIY-YIG_endonuc"/>
</dbReference>
<dbReference type="AlphaFoldDB" id="A0AAN2PF66"/>
<sequence length="244" mass="29048">MFTDDELKWIGEVLNEDDRDPFEISKRYYYKKKIESERNTNKENVRKELDTLRRRTIEFSPQELLMLRNENERKRLGVDNYEGIYIIFNRNNDLFYVGKADKVFNRAYAHFVKNKGNSEIYVDYDCGDEFSIHLIPLSATTFSDLNELEDNAIRAYDSFPNGYNRMPGNVMDKPIFEKEEYQEVADLMLDRIKNTESFMSLKRTKDRKWYVINLLSEYGLPDNWGFANSFGTMIQNYQKANKGK</sequence>
<evidence type="ECO:0000313" key="2">
    <source>
        <dbReference type="EMBL" id="CEG31462.1"/>
    </source>
</evidence>
<dbReference type="Proteomes" id="UP000182110">
    <property type="component" value="Unassembled WGS sequence"/>
</dbReference>
<accession>A0AAN2PF66</accession>
<proteinExistence type="predicted"/>
<evidence type="ECO:0000313" key="3">
    <source>
        <dbReference type="Proteomes" id="UP000182110"/>
    </source>
</evidence>
<evidence type="ECO:0000259" key="1">
    <source>
        <dbReference type="PROSITE" id="PS50164"/>
    </source>
</evidence>
<organism evidence="2 3">
    <name type="scientific">Peribacillus simplex</name>
    <dbReference type="NCBI Taxonomy" id="1478"/>
    <lineage>
        <taxon>Bacteria</taxon>
        <taxon>Bacillati</taxon>
        <taxon>Bacillota</taxon>
        <taxon>Bacilli</taxon>
        <taxon>Bacillales</taxon>
        <taxon>Bacillaceae</taxon>
        <taxon>Peribacillus</taxon>
    </lineage>
</organism>
<dbReference type="PROSITE" id="PS50164">
    <property type="entry name" value="GIY_YIG"/>
    <property type="match status" value="1"/>
</dbReference>
<dbReference type="RefSeq" id="WP_072272617.1">
    <property type="nucleotide sequence ID" value="NZ_CCXW01000001.1"/>
</dbReference>
<dbReference type="Pfam" id="PF01541">
    <property type="entry name" value="GIY-YIG"/>
    <property type="match status" value="1"/>
</dbReference>
<protein>
    <submittedName>
        <fullName evidence="2">Excinuclease ABC C subunit domain-containing protein</fullName>
    </submittedName>
</protein>
<dbReference type="SMART" id="SM00465">
    <property type="entry name" value="GIYc"/>
    <property type="match status" value="1"/>
</dbReference>
<gene>
    <name evidence="2" type="ORF">BN1180_01606</name>
</gene>
<reference evidence="2 3" key="1">
    <citation type="journal article" date="2014" name="Genome Announc.">
        <title>Genome Sequence of Bacillus simplex Strain P558, Isolated from a Human Fecal Sample.</title>
        <authorList>
            <person name="Croce O."/>
            <person name="Hugon P."/>
            <person name="Lagier J.C."/>
            <person name="Bibi F."/>
            <person name="Robert C."/>
            <person name="Azhar E.I."/>
            <person name="Raoult D."/>
            <person name="Fournier P.E."/>
        </authorList>
    </citation>
    <scope>NUCLEOTIDE SEQUENCE [LARGE SCALE GENOMIC DNA]</scope>
    <source>
        <strain evidence="2 3">P558</strain>
    </source>
</reference>
<name>A0AAN2PF66_9BACI</name>
<dbReference type="Gene3D" id="3.40.1440.10">
    <property type="entry name" value="GIY-YIG endonuclease"/>
    <property type="match status" value="1"/>
</dbReference>
<dbReference type="EMBL" id="CCXW01000001">
    <property type="protein sequence ID" value="CEG31462.1"/>
    <property type="molecule type" value="Genomic_DNA"/>
</dbReference>
<dbReference type="SUPFAM" id="SSF82771">
    <property type="entry name" value="GIY-YIG endonuclease"/>
    <property type="match status" value="1"/>
</dbReference>
<comment type="caution">
    <text evidence="2">The sequence shown here is derived from an EMBL/GenBank/DDBJ whole genome shotgun (WGS) entry which is preliminary data.</text>
</comment>
<keyword evidence="3" id="KW-1185">Reference proteome</keyword>
<dbReference type="InterPro" id="IPR035901">
    <property type="entry name" value="GIY-YIG_endonuc_sf"/>
</dbReference>
<feature type="domain" description="GIY-YIG" evidence="1">
    <location>
        <begin position="80"/>
        <end position="165"/>
    </location>
</feature>